<proteinExistence type="predicted"/>
<dbReference type="EMBL" id="UIGB01000001">
    <property type="protein sequence ID" value="SUU86085.1"/>
    <property type="molecule type" value="Genomic_DNA"/>
</dbReference>
<name>A0A380WD92_AFIFE</name>
<protein>
    <submittedName>
        <fullName evidence="1">Uncharacterized protein</fullName>
    </submittedName>
</protein>
<dbReference type="RefSeq" id="WP_002716909.1">
    <property type="nucleotide sequence ID" value="NZ_UFSI01000001.1"/>
</dbReference>
<accession>A0A380WD92</accession>
<gene>
    <name evidence="1" type="ORF">NCTC12722_03306</name>
</gene>
<evidence type="ECO:0000313" key="1">
    <source>
        <dbReference type="EMBL" id="SUU86085.1"/>
    </source>
</evidence>
<dbReference type="AlphaFoldDB" id="A0A380WD92"/>
<organism evidence="1 2">
    <name type="scientific">Afipia felis</name>
    <name type="common">Cat scratch disease bacillus</name>
    <dbReference type="NCBI Taxonomy" id="1035"/>
    <lineage>
        <taxon>Bacteria</taxon>
        <taxon>Pseudomonadati</taxon>
        <taxon>Pseudomonadota</taxon>
        <taxon>Alphaproteobacteria</taxon>
        <taxon>Hyphomicrobiales</taxon>
        <taxon>Nitrobacteraceae</taxon>
        <taxon>Afipia</taxon>
    </lineage>
</organism>
<dbReference type="Proteomes" id="UP000254343">
    <property type="component" value="Unassembled WGS sequence"/>
</dbReference>
<evidence type="ECO:0000313" key="2">
    <source>
        <dbReference type="Proteomes" id="UP000254343"/>
    </source>
</evidence>
<reference evidence="1 2" key="1">
    <citation type="submission" date="2018-06" db="EMBL/GenBank/DDBJ databases">
        <authorList>
            <consortium name="Pathogen Informatics"/>
            <person name="Doyle S."/>
        </authorList>
    </citation>
    <scope>NUCLEOTIDE SEQUENCE [LARGE SCALE GENOMIC DNA]</scope>
    <source>
        <strain evidence="1 2">NCTC12722</strain>
    </source>
</reference>
<sequence>MTLSSRAIEAGARAIVAAEYDEEFYPFETSSKAEQQLALKQAEAFLAALAAEGMVLVPKDPTSAMLKAGARSYYDENSWQPSRIYRAMLSAHQEDEKSEGKDG</sequence>